<dbReference type="Proteomes" id="UP000887013">
    <property type="component" value="Unassembled WGS sequence"/>
</dbReference>
<name>A0A8X6QV69_NEPPI</name>
<organism evidence="1 2">
    <name type="scientific">Nephila pilipes</name>
    <name type="common">Giant wood spider</name>
    <name type="synonym">Nephila maculata</name>
    <dbReference type="NCBI Taxonomy" id="299642"/>
    <lineage>
        <taxon>Eukaryota</taxon>
        <taxon>Metazoa</taxon>
        <taxon>Ecdysozoa</taxon>
        <taxon>Arthropoda</taxon>
        <taxon>Chelicerata</taxon>
        <taxon>Arachnida</taxon>
        <taxon>Araneae</taxon>
        <taxon>Araneomorphae</taxon>
        <taxon>Entelegynae</taxon>
        <taxon>Araneoidea</taxon>
        <taxon>Nephilidae</taxon>
        <taxon>Nephila</taxon>
    </lineage>
</organism>
<sequence length="141" mass="16424">MQIARMRGPAEPEGPYCLRKIIPDEEDHQYPEDIRMARLTSNQKRRPPPKSPGMRICFTPRQEILPLPLFMILIRIEHQTHFPVQRQMQTEISSLEEHLKRTCIRNVGRRRNGTSHRKGYLVDAFSPNKCMSPAIPAKLIS</sequence>
<accession>A0A8X6QV69</accession>
<dbReference type="EMBL" id="BMAW01086292">
    <property type="protein sequence ID" value="GFU46795.1"/>
    <property type="molecule type" value="Genomic_DNA"/>
</dbReference>
<evidence type="ECO:0000313" key="2">
    <source>
        <dbReference type="Proteomes" id="UP000887013"/>
    </source>
</evidence>
<comment type="caution">
    <text evidence="1">The sequence shown here is derived from an EMBL/GenBank/DDBJ whole genome shotgun (WGS) entry which is preliminary data.</text>
</comment>
<reference evidence="1" key="1">
    <citation type="submission" date="2020-08" db="EMBL/GenBank/DDBJ databases">
        <title>Multicomponent nature underlies the extraordinary mechanical properties of spider dragline silk.</title>
        <authorList>
            <person name="Kono N."/>
            <person name="Nakamura H."/>
            <person name="Mori M."/>
            <person name="Yoshida Y."/>
            <person name="Ohtoshi R."/>
            <person name="Malay A.D."/>
            <person name="Moran D.A.P."/>
            <person name="Tomita M."/>
            <person name="Numata K."/>
            <person name="Arakawa K."/>
        </authorList>
    </citation>
    <scope>NUCLEOTIDE SEQUENCE</scope>
</reference>
<dbReference type="AlphaFoldDB" id="A0A8X6QV69"/>
<protein>
    <submittedName>
        <fullName evidence="1">Uncharacterized protein</fullName>
    </submittedName>
</protein>
<keyword evidence="2" id="KW-1185">Reference proteome</keyword>
<gene>
    <name evidence="1" type="ORF">NPIL_415981</name>
</gene>
<proteinExistence type="predicted"/>
<evidence type="ECO:0000313" key="1">
    <source>
        <dbReference type="EMBL" id="GFU46795.1"/>
    </source>
</evidence>